<evidence type="ECO:0000256" key="3">
    <source>
        <dbReference type="ARBA" id="ARBA00023002"/>
    </source>
</evidence>
<evidence type="ECO:0000313" key="5">
    <source>
        <dbReference type="Proteomes" id="UP000283387"/>
    </source>
</evidence>
<dbReference type="PANTHER" id="PTHR36925">
    <property type="entry name" value="COBALT-PRECORRIN-6A REDUCTASE"/>
    <property type="match status" value="1"/>
</dbReference>
<dbReference type="AlphaFoldDB" id="A0A419W4J7"/>
<sequence>MIWIIGGTSDANKLAERFRREGHRVLISTTTAYGSQLAALQNCEVVEQQLNESDMEQLLTDKAISVVVDASHPFAELVSTQAMAVCARMKRPYLRFERGQVQIPGARYYPDYDQLIEALKQTSGNILLTIGSKNVHRFCPELLDRIVARVLPVSKSLDECQAAGLLVHQLIAMKGRMRVETNRALMKEYLITQLVTKESGEAGGLLEKCQAAQELGIAVHIVSRPRLRYPLVFSDIDALVQQLNETLKALRT</sequence>
<dbReference type="Proteomes" id="UP000283387">
    <property type="component" value="Unassembled WGS sequence"/>
</dbReference>
<evidence type="ECO:0000256" key="1">
    <source>
        <dbReference type="ARBA" id="ARBA00004953"/>
    </source>
</evidence>
<reference evidence="4 5" key="1">
    <citation type="submission" date="2018-09" db="EMBL/GenBank/DDBJ databases">
        <title>Genomic Encyclopedia of Archaeal and Bacterial Type Strains, Phase II (KMG-II): from individual species to whole genera.</title>
        <authorList>
            <person name="Goeker M."/>
        </authorList>
    </citation>
    <scope>NUCLEOTIDE SEQUENCE [LARGE SCALE GENOMIC DNA]</scope>
    <source>
        <strain evidence="4 5">DSM 27148</strain>
    </source>
</reference>
<protein>
    <submittedName>
        <fullName evidence="4">Precorrin-6A/cobalt-precorrin-6A reductase</fullName>
    </submittedName>
</protein>
<comment type="pathway">
    <text evidence="1">Cofactor biosynthesis; adenosylcobalamin biosynthesis.</text>
</comment>
<dbReference type="PROSITE" id="PS51014">
    <property type="entry name" value="COBK_CBIJ"/>
    <property type="match status" value="1"/>
</dbReference>
<dbReference type="NCBIfam" id="TIGR00715">
    <property type="entry name" value="precor6x_red"/>
    <property type="match status" value="1"/>
</dbReference>
<organism evidence="4 5">
    <name type="scientific">Mangrovibacterium diazotrophicum</name>
    <dbReference type="NCBI Taxonomy" id="1261403"/>
    <lineage>
        <taxon>Bacteria</taxon>
        <taxon>Pseudomonadati</taxon>
        <taxon>Bacteroidota</taxon>
        <taxon>Bacteroidia</taxon>
        <taxon>Marinilabiliales</taxon>
        <taxon>Prolixibacteraceae</taxon>
        <taxon>Mangrovibacterium</taxon>
    </lineage>
</organism>
<dbReference type="Pfam" id="PF02571">
    <property type="entry name" value="CbiJ"/>
    <property type="match status" value="1"/>
</dbReference>
<dbReference type="EMBL" id="RAPN01000001">
    <property type="protein sequence ID" value="RKD90391.1"/>
    <property type="molecule type" value="Genomic_DNA"/>
</dbReference>
<dbReference type="GO" id="GO:0009236">
    <property type="term" value="P:cobalamin biosynthetic process"/>
    <property type="evidence" value="ECO:0007669"/>
    <property type="project" value="UniProtKB-UniPathway"/>
</dbReference>
<proteinExistence type="predicted"/>
<name>A0A419W4J7_9BACT</name>
<comment type="caution">
    <text evidence="4">The sequence shown here is derived from an EMBL/GenBank/DDBJ whole genome shotgun (WGS) entry which is preliminary data.</text>
</comment>
<dbReference type="InterPro" id="IPR003723">
    <property type="entry name" value="Precorrin-6x_reduct"/>
</dbReference>
<evidence type="ECO:0000313" key="4">
    <source>
        <dbReference type="EMBL" id="RKD90391.1"/>
    </source>
</evidence>
<accession>A0A419W4J7</accession>
<dbReference type="PANTHER" id="PTHR36925:SF1">
    <property type="entry name" value="COBALT-PRECORRIN-6A REDUCTASE"/>
    <property type="match status" value="1"/>
</dbReference>
<keyword evidence="2" id="KW-0169">Cobalamin biosynthesis</keyword>
<dbReference type="UniPathway" id="UPA00148"/>
<keyword evidence="5" id="KW-1185">Reference proteome</keyword>
<keyword evidence="3" id="KW-0560">Oxidoreductase</keyword>
<dbReference type="GO" id="GO:0016994">
    <property type="term" value="F:precorrin-6A reductase activity"/>
    <property type="evidence" value="ECO:0007669"/>
    <property type="project" value="InterPro"/>
</dbReference>
<evidence type="ECO:0000256" key="2">
    <source>
        <dbReference type="ARBA" id="ARBA00022573"/>
    </source>
</evidence>
<dbReference type="OrthoDB" id="6439987at2"/>
<gene>
    <name evidence="4" type="ORF">BC643_0729</name>
</gene>
<dbReference type="RefSeq" id="WP_120271800.1">
    <property type="nucleotide sequence ID" value="NZ_RAPN01000001.1"/>
</dbReference>